<evidence type="ECO:0000256" key="1">
    <source>
        <dbReference type="ARBA" id="ARBA00022729"/>
    </source>
</evidence>
<dbReference type="InterPro" id="IPR038410">
    <property type="entry name" value="GxGYxYP_C_sf"/>
</dbReference>
<dbReference type="Gene3D" id="2.80.10.50">
    <property type="match status" value="1"/>
</dbReference>
<dbReference type="AlphaFoldDB" id="A0A354M5P0"/>
<protein>
    <recommendedName>
        <fullName evidence="2">CBM6 domain-containing protein</fullName>
    </recommendedName>
</protein>
<evidence type="ECO:0000313" key="3">
    <source>
        <dbReference type="EMBL" id="HBJ09829.1"/>
    </source>
</evidence>
<dbReference type="Pfam" id="PF20957">
    <property type="entry name" value="GxGYxYP_N_2nd"/>
    <property type="match status" value="1"/>
</dbReference>
<comment type="caution">
    <text evidence="3">The sequence shown here is derived from an EMBL/GenBank/DDBJ whole genome shotgun (WGS) entry which is preliminary data.</text>
</comment>
<dbReference type="SUPFAM" id="SSF50370">
    <property type="entry name" value="Ricin B-like lectins"/>
    <property type="match status" value="1"/>
</dbReference>
<dbReference type="Pfam" id="PF14200">
    <property type="entry name" value="RicinB_lectin_2"/>
    <property type="match status" value="1"/>
</dbReference>
<dbReference type="InterPro" id="IPR048309">
    <property type="entry name" value="GxGYxYP_N_3rd"/>
</dbReference>
<dbReference type="PANTHER" id="PTHR37321">
    <property type="entry name" value="EXPORTED PROTEIN-RELATED"/>
    <property type="match status" value="1"/>
</dbReference>
<dbReference type="PANTHER" id="PTHR37321:SF1">
    <property type="entry name" value="EXPORTED PROTEIN"/>
    <property type="match status" value="1"/>
</dbReference>
<feature type="domain" description="CBM6" evidence="2">
    <location>
        <begin position="542"/>
        <end position="682"/>
    </location>
</feature>
<dbReference type="InterPro" id="IPR005084">
    <property type="entry name" value="CBM6"/>
</dbReference>
<dbReference type="CDD" id="cd00161">
    <property type="entry name" value="beta-trefoil_Ricin-like"/>
    <property type="match status" value="1"/>
</dbReference>
<dbReference type="Pfam" id="PF20958">
    <property type="entry name" value="GxGYxYP_N_3rd"/>
    <property type="match status" value="1"/>
</dbReference>
<keyword evidence="1" id="KW-0732">Signal</keyword>
<evidence type="ECO:0000313" key="4">
    <source>
        <dbReference type="Proteomes" id="UP000262954"/>
    </source>
</evidence>
<dbReference type="Pfam" id="PF18962">
    <property type="entry name" value="Por_Secre_tail"/>
    <property type="match status" value="1"/>
</dbReference>
<sequence>MKRLLVILIMCYGVLGGISAQISGVHFPKMKPVQTPVFVSVGGATESPEALHICRIFQGIINRDSAEVFLSTGDKELDWFKYLDVKYKRPDQGVIVTGENRGLRTLFKSYKDRLDKLVICNFSDNDYTFNMALLMACAEDALPVSEELKDELVAEFGWDKEIVDIRNNWSTITQAYNWALEEIMPKLNKQLVFSIGLRDDWRNGGWRIYDYAVASRSFAFWVDDETTTGKNIIKKILNTPGYPKNAVVMGYGMHGDDLNLTTNPEGFGFVVSDLFPNASYYSSFPSETFEGRQPEGVAVDAETNKVYVALHWSDGDNIQFNHNGTLDIWKQSERGKVPVSMTLSPALTEIAPFILQYYYENRTDNDEFIGGPSGVQYIQEPYYKPDDYESWCVMNGQYLKAAGMFSTASSLRWPAQPFYNNGFVKTGVTGTLAWTNGAYKDAYNWCGMPVVGTGGVCSDEDGIYNYLKGVAARNDIPVFTGVYMVQAGLGGAGYAAINRVVERLQSEFPGKYVFLKASDLLATAKKYFTERQKPYKDLAIPGRIEAEDFDLGGQGAGFYDMATSNEGGAYRNEEGDYVGVGVGGSGYHIGWTTTGEWLNYTVNVEKTATYKMTVRYSTPSGQDKGICVMLDDEVLSSMELKSTSGVDNYADYMVRVTIPEGTHNLRVQITNGGMNLDYYDFEEDTETIPVIERSKGYKIIAVHSGKALALKTNNTTNGTKIIQKEYTGDDTEIWRLNVAGDACYGLQNVASGLNIVLRGTNTIGQFPFDCTVNNGKWNLYYQGDGCFTIVQKGALKYLEVSDSSMDEGAELSVGDLTGEDNQKFRIEEVADYTGVDHSIISENSVGIAYPNPFVNEIYIPVSIKQSQDIEIALFDLAGCCVYRNMIFLNDGDRELVVSGNNLPSGIYVWRLNGESVHSYGRVIKK</sequence>
<dbReference type="InterPro" id="IPR048310">
    <property type="entry name" value="GxGYxYP_N_2nd"/>
</dbReference>
<dbReference type="Pfam" id="PF14323">
    <property type="entry name" value="GxGYxYP_C"/>
    <property type="match status" value="1"/>
</dbReference>
<organism evidence="3 4">
    <name type="scientific">Coprobacter fastidiosus</name>
    <dbReference type="NCBI Taxonomy" id="1099853"/>
    <lineage>
        <taxon>Bacteria</taxon>
        <taxon>Pseudomonadati</taxon>
        <taxon>Bacteroidota</taxon>
        <taxon>Bacteroidia</taxon>
        <taxon>Bacteroidales</taxon>
        <taxon>Barnesiellaceae</taxon>
        <taxon>Coprobacter</taxon>
    </lineage>
</organism>
<dbReference type="Pfam" id="PF03422">
    <property type="entry name" value="CBM_6"/>
    <property type="match status" value="1"/>
</dbReference>
<reference evidence="3 4" key="1">
    <citation type="journal article" date="2018" name="Nat. Biotechnol.">
        <title>A standardized bacterial taxonomy based on genome phylogeny substantially revises the tree of life.</title>
        <authorList>
            <person name="Parks D.H."/>
            <person name="Chuvochina M."/>
            <person name="Waite D.W."/>
            <person name="Rinke C."/>
            <person name="Skarshewski A."/>
            <person name="Chaumeil P.A."/>
            <person name="Hugenholtz P."/>
        </authorList>
    </citation>
    <scope>NUCLEOTIDE SEQUENCE [LARGE SCALE GENOMIC DNA]</scope>
    <source>
        <strain evidence="3">UBA11482</strain>
    </source>
</reference>
<dbReference type="EMBL" id="DNWC01000162">
    <property type="protein sequence ID" value="HBJ09829.1"/>
    <property type="molecule type" value="Genomic_DNA"/>
</dbReference>
<dbReference type="InterPro" id="IPR026444">
    <property type="entry name" value="Secre_tail"/>
</dbReference>
<dbReference type="InterPro" id="IPR008979">
    <property type="entry name" value="Galactose-bd-like_sf"/>
</dbReference>
<dbReference type="InterPro" id="IPR006584">
    <property type="entry name" value="Cellulose-bd_IV"/>
</dbReference>
<dbReference type="NCBIfam" id="TIGR04183">
    <property type="entry name" value="Por_Secre_tail"/>
    <property type="match status" value="1"/>
</dbReference>
<gene>
    <name evidence="3" type="ORF">DDY73_12610</name>
</gene>
<dbReference type="SMART" id="SM00606">
    <property type="entry name" value="CBD_IV"/>
    <property type="match status" value="1"/>
</dbReference>
<dbReference type="InterPro" id="IPR025832">
    <property type="entry name" value="GxGYxYP_C"/>
</dbReference>
<dbReference type="Gene3D" id="3.20.20.490">
    <property type="entry name" value="GxGYxYP glycoside hydrolase, C-terminal domain"/>
    <property type="match status" value="1"/>
</dbReference>
<dbReference type="GO" id="GO:0030246">
    <property type="term" value="F:carbohydrate binding"/>
    <property type="evidence" value="ECO:0007669"/>
    <property type="project" value="InterPro"/>
</dbReference>
<dbReference type="Gene3D" id="2.60.120.260">
    <property type="entry name" value="Galactose-binding domain-like"/>
    <property type="match status" value="1"/>
</dbReference>
<dbReference type="InterPro" id="IPR035992">
    <property type="entry name" value="Ricin_B-like_lectins"/>
</dbReference>
<dbReference type="CDD" id="cd04080">
    <property type="entry name" value="CBM6_cellulase-like"/>
    <property type="match status" value="1"/>
</dbReference>
<dbReference type="Proteomes" id="UP000262954">
    <property type="component" value="Unassembled WGS sequence"/>
</dbReference>
<proteinExistence type="predicted"/>
<dbReference type="InterPro" id="IPR000772">
    <property type="entry name" value="Ricin_B_lectin"/>
</dbReference>
<accession>A0A354M5P0</accession>
<dbReference type="PROSITE" id="PS51175">
    <property type="entry name" value="CBM6"/>
    <property type="match status" value="1"/>
</dbReference>
<dbReference type="SUPFAM" id="SSF49785">
    <property type="entry name" value="Galactose-binding domain-like"/>
    <property type="match status" value="1"/>
</dbReference>
<evidence type="ECO:0000259" key="2">
    <source>
        <dbReference type="PROSITE" id="PS51175"/>
    </source>
</evidence>
<name>A0A354M5P0_9BACT</name>